<dbReference type="Proteomes" id="UP001651158">
    <property type="component" value="Unassembled WGS sequence"/>
</dbReference>
<sequence length="391" mass="43876">MQHLLISVAGLQFSSRFSNHLLLYSEYFVSLLHCIERFFELSDLTIRLGIQKLASPNCQICNATKAVITGCCLAFAKFFCFGETRGGCLERRNMEDKFYPGVMHRCRSRRRVLCSPRRVASLLLSLIDSGSNSRSEGALYVTYSTGLFTTGPFLSGINLQHRTTPREWYCINDFADTLSRIILRDLHVPPPPSGFTSKAKKLLRTNNHKRQQLIAPRLTLVSQSALSHGSIASLLEATASRLEQVIMREAFSSAFLLLRPKSPPLPLSSRPPPRHTLVRFAQDVASQVMQKACQSAKKRMRSIQMVADSVLCSLVTVTSLDFHSTMVNATPTLFDDEESVDAIIVDHSPCFGPPYRSRSQRTLLICLSVRSYTYLKTQRKLSFCSSALRIV</sequence>
<organism evidence="1 2">
    <name type="scientific">Taenia crassiceps</name>
    <dbReference type="NCBI Taxonomy" id="6207"/>
    <lineage>
        <taxon>Eukaryota</taxon>
        <taxon>Metazoa</taxon>
        <taxon>Spiralia</taxon>
        <taxon>Lophotrochozoa</taxon>
        <taxon>Platyhelminthes</taxon>
        <taxon>Cestoda</taxon>
        <taxon>Eucestoda</taxon>
        <taxon>Cyclophyllidea</taxon>
        <taxon>Taeniidae</taxon>
        <taxon>Taenia</taxon>
    </lineage>
</organism>
<accession>A0ABR4QQP9</accession>
<comment type="caution">
    <text evidence="1">The sequence shown here is derived from an EMBL/GenBank/DDBJ whole genome shotgun (WGS) entry which is preliminary data.</text>
</comment>
<protein>
    <submittedName>
        <fullName evidence="1">Uncharacterized protein</fullName>
    </submittedName>
</protein>
<gene>
    <name evidence="1" type="ORF">TcWFU_001600</name>
</gene>
<evidence type="ECO:0000313" key="2">
    <source>
        <dbReference type="Proteomes" id="UP001651158"/>
    </source>
</evidence>
<reference evidence="1 2" key="1">
    <citation type="journal article" date="2022" name="Front. Cell. Infect. Microbiol.">
        <title>The Genomes of Two Strains of Taenia crassiceps the Animal Model for the Study of Human Cysticercosis.</title>
        <authorList>
            <person name="Bobes R.J."/>
            <person name="Estrada K."/>
            <person name="Rios-Valencia D.G."/>
            <person name="Calderon-Gallegos A."/>
            <person name="de la Torre P."/>
            <person name="Carrero J.C."/>
            <person name="Sanchez-Flores A."/>
            <person name="Laclette J.P."/>
        </authorList>
    </citation>
    <scope>NUCLEOTIDE SEQUENCE [LARGE SCALE GENOMIC DNA]</scope>
    <source>
        <strain evidence="1">WFUcys</strain>
    </source>
</reference>
<evidence type="ECO:0000313" key="1">
    <source>
        <dbReference type="EMBL" id="KAL5111413.1"/>
    </source>
</evidence>
<dbReference type="EMBL" id="JAKROA010000001">
    <property type="protein sequence ID" value="KAL5111413.1"/>
    <property type="molecule type" value="Genomic_DNA"/>
</dbReference>
<name>A0ABR4QQP9_9CEST</name>
<keyword evidence="2" id="KW-1185">Reference proteome</keyword>
<proteinExistence type="predicted"/>